<organism evidence="2 3">
    <name type="scientific">Phytophthora cactorum</name>
    <dbReference type="NCBI Taxonomy" id="29920"/>
    <lineage>
        <taxon>Eukaryota</taxon>
        <taxon>Sar</taxon>
        <taxon>Stramenopiles</taxon>
        <taxon>Oomycota</taxon>
        <taxon>Peronosporomycetes</taxon>
        <taxon>Peronosporales</taxon>
        <taxon>Peronosporaceae</taxon>
        <taxon>Phytophthora</taxon>
    </lineage>
</organism>
<feature type="domain" description="HAT C-terminal dimerisation" evidence="1">
    <location>
        <begin position="81"/>
        <end position="120"/>
    </location>
</feature>
<accession>A0A8T1V0D1</accession>
<protein>
    <recommendedName>
        <fullName evidence="1">HAT C-terminal dimerisation domain-containing protein</fullName>
    </recommendedName>
</protein>
<evidence type="ECO:0000313" key="3">
    <source>
        <dbReference type="Proteomes" id="UP000688947"/>
    </source>
</evidence>
<dbReference type="InterPro" id="IPR008906">
    <property type="entry name" value="HATC_C_dom"/>
</dbReference>
<dbReference type="GO" id="GO:0046983">
    <property type="term" value="F:protein dimerization activity"/>
    <property type="evidence" value="ECO:0007669"/>
    <property type="project" value="InterPro"/>
</dbReference>
<gene>
    <name evidence="2" type="ORF">JG687_00001708</name>
</gene>
<sequence>WSTKKYIKNLFEDATRLIVIFFSALLEVDAPSESSEIQEIHNDLVLNTCNSWNQWKHLRVKWSGVQVSAIDRKYGALQLYREVDVLRWFKYQEKRDFPGIAILARIYLGKPLSTATQERRWLRCERASHTVR</sequence>
<dbReference type="Proteomes" id="UP000688947">
    <property type="component" value="Unassembled WGS sequence"/>
</dbReference>
<comment type="caution">
    <text evidence="2">The sequence shown here is derived from an EMBL/GenBank/DDBJ whole genome shotgun (WGS) entry which is preliminary data.</text>
</comment>
<evidence type="ECO:0000313" key="2">
    <source>
        <dbReference type="EMBL" id="KAG6972029.1"/>
    </source>
</evidence>
<dbReference type="EMBL" id="JAENGZ010000042">
    <property type="protein sequence ID" value="KAG6972029.1"/>
    <property type="molecule type" value="Genomic_DNA"/>
</dbReference>
<evidence type="ECO:0000259" key="1">
    <source>
        <dbReference type="Pfam" id="PF05699"/>
    </source>
</evidence>
<dbReference type="AlphaFoldDB" id="A0A8T1V0D1"/>
<feature type="non-terminal residue" evidence="2">
    <location>
        <position position="1"/>
    </location>
</feature>
<reference evidence="2" key="1">
    <citation type="submission" date="2021-01" db="EMBL/GenBank/DDBJ databases">
        <title>Phytophthora aleatoria, a newly-described species from Pinus radiata is distinct from Phytophthora cactorum isolates based on comparative genomics.</title>
        <authorList>
            <person name="Mcdougal R."/>
            <person name="Panda P."/>
            <person name="Williams N."/>
            <person name="Studholme D.J."/>
        </authorList>
    </citation>
    <scope>NUCLEOTIDE SEQUENCE</scope>
    <source>
        <strain evidence="2">NZFS 3830</strain>
    </source>
</reference>
<proteinExistence type="predicted"/>
<dbReference type="Pfam" id="PF05699">
    <property type="entry name" value="Dimer_Tnp_hAT"/>
    <property type="match status" value="1"/>
</dbReference>
<name>A0A8T1V0D1_9STRA</name>
<dbReference type="OrthoDB" id="124913at2759"/>